<dbReference type="InterPro" id="IPR020472">
    <property type="entry name" value="WD40_PAC1"/>
</dbReference>
<keyword evidence="1 3" id="KW-0853">WD repeat</keyword>
<dbReference type="InterPro" id="IPR036322">
    <property type="entry name" value="WD40_repeat_dom_sf"/>
</dbReference>
<evidence type="ECO:0000313" key="7">
    <source>
        <dbReference type="Proteomes" id="UP000682733"/>
    </source>
</evidence>
<feature type="repeat" description="WD" evidence="3">
    <location>
        <begin position="66"/>
        <end position="98"/>
    </location>
</feature>
<dbReference type="Pfam" id="PF00400">
    <property type="entry name" value="WD40"/>
    <property type="match status" value="7"/>
</dbReference>
<evidence type="ECO:0000256" key="4">
    <source>
        <dbReference type="SAM" id="MobiDB-lite"/>
    </source>
</evidence>
<dbReference type="PRINTS" id="PR00320">
    <property type="entry name" value="GPROTEINBRPT"/>
</dbReference>
<dbReference type="Proteomes" id="UP000677228">
    <property type="component" value="Unassembled WGS sequence"/>
</dbReference>
<evidence type="ECO:0000256" key="3">
    <source>
        <dbReference type="PROSITE-ProRule" id="PRU00221"/>
    </source>
</evidence>
<evidence type="ECO:0000256" key="2">
    <source>
        <dbReference type="ARBA" id="ARBA00022737"/>
    </source>
</evidence>
<dbReference type="CDD" id="cd00200">
    <property type="entry name" value="WD40"/>
    <property type="match status" value="1"/>
</dbReference>
<feature type="compositionally biased region" description="Basic and acidic residues" evidence="4">
    <location>
        <begin position="395"/>
        <end position="419"/>
    </location>
</feature>
<dbReference type="PROSITE" id="PS00678">
    <property type="entry name" value="WD_REPEATS_1"/>
    <property type="match status" value="1"/>
</dbReference>
<dbReference type="PANTHER" id="PTHR44489:SF11">
    <property type="entry name" value="WD REPEAT DOMAIN 86"/>
    <property type="match status" value="1"/>
</dbReference>
<dbReference type="InterPro" id="IPR001680">
    <property type="entry name" value="WD40_rpt"/>
</dbReference>
<feature type="repeat" description="WD" evidence="3">
    <location>
        <begin position="204"/>
        <end position="245"/>
    </location>
</feature>
<feature type="repeat" description="WD" evidence="3">
    <location>
        <begin position="181"/>
        <end position="203"/>
    </location>
</feature>
<feature type="repeat" description="WD" evidence="3">
    <location>
        <begin position="106"/>
        <end position="145"/>
    </location>
</feature>
<dbReference type="Gene3D" id="2.130.10.10">
    <property type="entry name" value="YVTN repeat-like/Quinoprotein amine dehydrogenase"/>
    <property type="match status" value="2"/>
</dbReference>
<dbReference type="EMBL" id="CAJOBA010000705">
    <property type="protein sequence ID" value="CAF3551081.1"/>
    <property type="molecule type" value="Genomic_DNA"/>
</dbReference>
<comment type="caution">
    <text evidence="6">The sequence shown here is derived from an EMBL/GenBank/DDBJ whole genome shotgun (WGS) entry which is preliminary data.</text>
</comment>
<evidence type="ECO:0008006" key="8">
    <source>
        <dbReference type="Google" id="ProtNLM"/>
    </source>
</evidence>
<keyword evidence="2" id="KW-0677">Repeat</keyword>
<dbReference type="EMBL" id="CAJNOK010000705">
    <property type="protein sequence ID" value="CAF0770262.1"/>
    <property type="molecule type" value="Genomic_DNA"/>
</dbReference>
<dbReference type="PROSITE" id="PS50082">
    <property type="entry name" value="WD_REPEATS_2"/>
    <property type="match status" value="6"/>
</dbReference>
<gene>
    <name evidence="5" type="ORF">OVA965_LOCUS3047</name>
    <name evidence="6" type="ORF">TMI583_LOCUS3046</name>
</gene>
<sequence>KVMGSAVSKRREKDKNYLLQTLDEHEAGINCMVLSEDGSVLATGSDDHSIRLWSAKTDLVECIGILTGHQDYVTCIIIEENFLISASADKTLRKWDMSLCQCLFIFTGHTSLISRVICTGDFIFSTSYDRTARCWDIDSGTCVRVFRGHKHGVLPILFVPSEQDEADLLDDEIDIYTKDVIITGSQDNTAKSWSFESGECLKTFKGHTAAILCLTTDRQGKLLFTGAADNFIRCWDIFRGNELRVFEAHSGSIINVVVINKLLFSSSSDHTVRCFVTEFGDCTRVYKGHKHTVSCLQVKNGLVYTGCGDAFVRCFDARSGILKRTFKSHTLAVSAMETTKDRLFSGSVDGTLKVWDIATLKPDTVETTQLPVKKPDTNKLDPNSSMNSSQGRNLNTDKRSDVDSGIDEREFRDRAHDMV</sequence>
<dbReference type="InterPro" id="IPR011047">
    <property type="entry name" value="Quinoprotein_ADH-like_sf"/>
</dbReference>
<accession>A0A8S2GRG2</accession>
<feature type="region of interest" description="Disordered" evidence="4">
    <location>
        <begin position="372"/>
        <end position="419"/>
    </location>
</feature>
<dbReference type="SUPFAM" id="SSF50998">
    <property type="entry name" value="Quinoprotein alcohol dehydrogenase-like"/>
    <property type="match status" value="1"/>
</dbReference>
<feature type="repeat" description="WD" evidence="3">
    <location>
        <begin position="326"/>
        <end position="365"/>
    </location>
</feature>
<dbReference type="InterPro" id="IPR019775">
    <property type="entry name" value="WD40_repeat_CS"/>
</dbReference>
<proteinExistence type="predicted"/>
<evidence type="ECO:0000313" key="6">
    <source>
        <dbReference type="EMBL" id="CAF3551081.1"/>
    </source>
</evidence>
<protein>
    <recommendedName>
        <fullName evidence="8">WD repeat-containing protein 86</fullName>
    </recommendedName>
</protein>
<dbReference type="SUPFAM" id="SSF50978">
    <property type="entry name" value="WD40 repeat-like"/>
    <property type="match status" value="1"/>
</dbReference>
<dbReference type="Proteomes" id="UP000682733">
    <property type="component" value="Unassembled WGS sequence"/>
</dbReference>
<feature type="repeat" description="WD" evidence="3">
    <location>
        <begin position="22"/>
        <end position="57"/>
    </location>
</feature>
<dbReference type="PROSITE" id="PS50294">
    <property type="entry name" value="WD_REPEATS_REGION"/>
    <property type="match status" value="4"/>
</dbReference>
<dbReference type="InterPro" id="IPR044715">
    <property type="entry name" value="WDR86-like"/>
</dbReference>
<feature type="non-terminal residue" evidence="6">
    <location>
        <position position="419"/>
    </location>
</feature>
<dbReference type="AlphaFoldDB" id="A0A8S2GRG2"/>
<dbReference type="InterPro" id="IPR015943">
    <property type="entry name" value="WD40/YVTN_repeat-like_dom_sf"/>
</dbReference>
<name>A0A8S2GRG2_9BILA</name>
<organism evidence="6 7">
    <name type="scientific">Didymodactylos carnosus</name>
    <dbReference type="NCBI Taxonomy" id="1234261"/>
    <lineage>
        <taxon>Eukaryota</taxon>
        <taxon>Metazoa</taxon>
        <taxon>Spiralia</taxon>
        <taxon>Gnathifera</taxon>
        <taxon>Rotifera</taxon>
        <taxon>Eurotatoria</taxon>
        <taxon>Bdelloidea</taxon>
        <taxon>Philodinida</taxon>
        <taxon>Philodinidae</taxon>
        <taxon>Didymodactylos</taxon>
    </lineage>
</organism>
<reference evidence="6" key="1">
    <citation type="submission" date="2021-02" db="EMBL/GenBank/DDBJ databases">
        <authorList>
            <person name="Nowell W R."/>
        </authorList>
    </citation>
    <scope>NUCLEOTIDE SEQUENCE</scope>
</reference>
<dbReference type="SMART" id="SM00320">
    <property type="entry name" value="WD40"/>
    <property type="match status" value="8"/>
</dbReference>
<feature type="compositionally biased region" description="Polar residues" evidence="4">
    <location>
        <begin position="380"/>
        <end position="394"/>
    </location>
</feature>
<dbReference type="PANTHER" id="PTHR44489">
    <property type="match status" value="1"/>
</dbReference>
<evidence type="ECO:0000313" key="5">
    <source>
        <dbReference type="EMBL" id="CAF0770262.1"/>
    </source>
</evidence>
<evidence type="ECO:0000256" key="1">
    <source>
        <dbReference type="ARBA" id="ARBA00022574"/>
    </source>
</evidence>